<dbReference type="InterPro" id="IPR050740">
    <property type="entry name" value="Aldehyde_DH_Superfamily"/>
</dbReference>
<dbReference type="Gene3D" id="3.40.309.10">
    <property type="entry name" value="Aldehyde Dehydrogenase, Chain A, domain 2"/>
    <property type="match status" value="1"/>
</dbReference>
<dbReference type="Proteomes" id="UP000721844">
    <property type="component" value="Unassembled WGS sequence"/>
</dbReference>
<evidence type="ECO:0000313" key="5">
    <source>
        <dbReference type="Proteomes" id="UP000721844"/>
    </source>
</evidence>
<dbReference type="InterPro" id="IPR016162">
    <property type="entry name" value="Ald_DH_N"/>
</dbReference>
<proteinExistence type="inferred from homology"/>
<protein>
    <submittedName>
        <fullName evidence="4">Aldehyde dehydrogenase</fullName>
    </submittedName>
</protein>
<keyword evidence="2" id="KW-0560">Oxidoreductase</keyword>
<dbReference type="PROSITE" id="PS00070">
    <property type="entry name" value="ALDEHYDE_DEHYDR_CYS"/>
    <property type="match status" value="1"/>
</dbReference>
<dbReference type="SUPFAM" id="SSF53720">
    <property type="entry name" value="ALDH-like"/>
    <property type="match status" value="1"/>
</dbReference>
<name>A0A963Z3U5_9PROT</name>
<evidence type="ECO:0000259" key="3">
    <source>
        <dbReference type="Pfam" id="PF00171"/>
    </source>
</evidence>
<sequence>MHLIKGLHVLDSPDGLAIGRMRIGKTWSDGSSGRFLEIVSPATGARIGAVPLATREDAARAVEAAVASKPFISKLSVWDRAKLCQAVADRIEARSEELATLLTLEQGKPFHAEAKGEIAGAVTAFRDAAEQIKWLETAAFPLADGNKRAFNFLQPKGVFAVITPWNFPASQPCIYYLAPGLATGNAMVWVTAPTTSLIASKLMECFAEAGVPDGIINLVTGEGHVVGDAVVTHPGVDAIAFTGSSETGAIIAARGAGKPLMLELGGNGPTLVLRDADVEMAAGRIATGCFANAGQICTATERVLVHDSVYDRFAEAMVKAAGQVRMGDPFDPATTMGPLNNEPTAAKMDEHLDDARARQAGIVFGGKRMAGMPTSLHYEPTVVTNLTAESKLNIHETFGPVAPLIRFRDDDEAWDIIGRSRFGLSAAVFTNTIKDAFRWAESLRVGIVNINEMSPFWETHIPAGGAAGTASGIGRTGGRHTLLEMSDLKTITIDISR</sequence>
<evidence type="ECO:0000313" key="4">
    <source>
        <dbReference type="EMBL" id="MCB8881243.1"/>
    </source>
</evidence>
<evidence type="ECO:0000256" key="1">
    <source>
        <dbReference type="ARBA" id="ARBA00009986"/>
    </source>
</evidence>
<gene>
    <name evidence="4" type="ORF">ACELLULO517_13430</name>
</gene>
<dbReference type="PANTHER" id="PTHR43353:SF5">
    <property type="entry name" value="SUCCINATE-SEMIALDEHYDE DEHYDROGENASE, MITOCHONDRIAL"/>
    <property type="match status" value="1"/>
</dbReference>
<organism evidence="4 5">
    <name type="scientific">Acidisoma cellulosilyticum</name>
    <dbReference type="NCBI Taxonomy" id="2802395"/>
    <lineage>
        <taxon>Bacteria</taxon>
        <taxon>Pseudomonadati</taxon>
        <taxon>Pseudomonadota</taxon>
        <taxon>Alphaproteobacteria</taxon>
        <taxon>Acetobacterales</taxon>
        <taxon>Acidocellaceae</taxon>
        <taxon>Acidisoma</taxon>
    </lineage>
</organism>
<dbReference type="InterPro" id="IPR015590">
    <property type="entry name" value="Aldehyde_DH_dom"/>
</dbReference>
<dbReference type="RefSeq" id="WP_227307914.1">
    <property type="nucleotide sequence ID" value="NZ_JAESVA010000004.1"/>
</dbReference>
<dbReference type="Gene3D" id="3.40.605.10">
    <property type="entry name" value="Aldehyde Dehydrogenase, Chain A, domain 1"/>
    <property type="match status" value="1"/>
</dbReference>
<dbReference type="InterPro" id="IPR016160">
    <property type="entry name" value="Ald_DH_CS_CYS"/>
</dbReference>
<dbReference type="Pfam" id="PF00171">
    <property type="entry name" value="Aldedh"/>
    <property type="match status" value="1"/>
</dbReference>
<dbReference type="CDD" id="cd07078">
    <property type="entry name" value="ALDH"/>
    <property type="match status" value="1"/>
</dbReference>
<comment type="similarity">
    <text evidence="1">Belongs to the aldehyde dehydrogenase family.</text>
</comment>
<feature type="domain" description="Aldehyde dehydrogenase" evidence="3">
    <location>
        <begin position="27"/>
        <end position="491"/>
    </location>
</feature>
<dbReference type="PANTHER" id="PTHR43353">
    <property type="entry name" value="SUCCINATE-SEMIALDEHYDE DEHYDROGENASE, MITOCHONDRIAL"/>
    <property type="match status" value="1"/>
</dbReference>
<dbReference type="InterPro" id="IPR016163">
    <property type="entry name" value="Ald_DH_C"/>
</dbReference>
<dbReference type="AlphaFoldDB" id="A0A963Z3U5"/>
<evidence type="ECO:0000256" key="2">
    <source>
        <dbReference type="ARBA" id="ARBA00023002"/>
    </source>
</evidence>
<dbReference type="GO" id="GO:0016620">
    <property type="term" value="F:oxidoreductase activity, acting on the aldehyde or oxo group of donors, NAD or NADP as acceptor"/>
    <property type="evidence" value="ECO:0007669"/>
    <property type="project" value="InterPro"/>
</dbReference>
<dbReference type="EMBL" id="JAESVA010000004">
    <property type="protein sequence ID" value="MCB8881243.1"/>
    <property type="molecule type" value="Genomic_DNA"/>
</dbReference>
<dbReference type="InterPro" id="IPR016161">
    <property type="entry name" value="Ald_DH/histidinol_DH"/>
</dbReference>
<comment type="caution">
    <text evidence="4">The sequence shown here is derived from an EMBL/GenBank/DDBJ whole genome shotgun (WGS) entry which is preliminary data.</text>
</comment>
<keyword evidence="5" id="KW-1185">Reference proteome</keyword>
<accession>A0A963Z3U5</accession>
<reference evidence="4 5" key="1">
    <citation type="journal article" date="2021" name="Microorganisms">
        <title>Acidisoma silvae sp. nov. and Acidisomacellulosilytica sp. nov., Two Acidophilic Bacteria Isolated from Decaying Wood, Hydrolyzing Cellulose and Producing Poly-3-hydroxybutyrate.</title>
        <authorList>
            <person name="Mieszkin S."/>
            <person name="Pouder E."/>
            <person name="Uroz S."/>
            <person name="Simon-Colin C."/>
            <person name="Alain K."/>
        </authorList>
    </citation>
    <scope>NUCLEOTIDE SEQUENCE [LARGE SCALE GENOMIC DNA]</scope>
    <source>
        <strain evidence="4 5">HW T5.17</strain>
    </source>
</reference>